<organism evidence="2 3">
    <name type="scientific">Sneathiella marina</name>
    <dbReference type="NCBI Taxonomy" id="2950108"/>
    <lineage>
        <taxon>Bacteria</taxon>
        <taxon>Pseudomonadati</taxon>
        <taxon>Pseudomonadota</taxon>
        <taxon>Alphaproteobacteria</taxon>
        <taxon>Sneathiellales</taxon>
        <taxon>Sneathiellaceae</taxon>
        <taxon>Sneathiella</taxon>
    </lineage>
</organism>
<protein>
    <submittedName>
        <fullName evidence="2">Uncharacterized protein</fullName>
    </submittedName>
</protein>
<sequence length="90" mass="9594">MIEDDAEQTLPIDLDLDLDEVVDLDALFDALNIAAKDGVDSMEFTAHENGGGVLTVSGQDLDINAMPSGLDDLNDQSDDLLKSNIVSDES</sequence>
<dbReference type="EMBL" id="CP098747">
    <property type="protein sequence ID" value="USG62315.1"/>
    <property type="molecule type" value="Genomic_DNA"/>
</dbReference>
<accession>A0ABY4W534</accession>
<name>A0ABY4W534_9PROT</name>
<dbReference type="Proteomes" id="UP001056291">
    <property type="component" value="Chromosome"/>
</dbReference>
<evidence type="ECO:0000313" key="2">
    <source>
        <dbReference type="EMBL" id="USG62315.1"/>
    </source>
</evidence>
<feature type="region of interest" description="Disordered" evidence="1">
    <location>
        <begin position="67"/>
        <end position="90"/>
    </location>
</feature>
<evidence type="ECO:0000256" key="1">
    <source>
        <dbReference type="SAM" id="MobiDB-lite"/>
    </source>
</evidence>
<dbReference type="RefSeq" id="WP_251935989.1">
    <property type="nucleotide sequence ID" value="NZ_CP098747.1"/>
</dbReference>
<gene>
    <name evidence="2" type="ORF">NBZ79_04895</name>
</gene>
<proteinExistence type="predicted"/>
<reference evidence="2" key="1">
    <citation type="submission" date="2022-06" db="EMBL/GenBank/DDBJ databases">
        <title>Sneathiella actinostolidae sp. nov., isolated from a sea anemonein the Western Pacific Ocean.</title>
        <authorList>
            <person name="Wei M.J."/>
        </authorList>
    </citation>
    <scope>NUCLEOTIDE SEQUENCE</scope>
    <source>
        <strain evidence="2">PHK-P5</strain>
    </source>
</reference>
<evidence type="ECO:0000313" key="3">
    <source>
        <dbReference type="Proteomes" id="UP001056291"/>
    </source>
</evidence>
<keyword evidence="3" id="KW-1185">Reference proteome</keyword>